<evidence type="ECO:0000313" key="3">
    <source>
        <dbReference type="Proteomes" id="UP000054396"/>
    </source>
</evidence>
<name>A0A0W7WDP2_9RHOB</name>
<dbReference type="OrthoDB" id="113462at2"/>
<feature type="domain" description="CobQ/CobB/MinD/ParA nucleotide binding" evidence="1">
    <location>
        <begin position="4"/>
        <end position="175"/>
    </location>
</feature>
<dbReference type="InterPro" id="IPR050678">
    <property type="entry name" value="DNA_Partitioning_ATPase"/>
</dbReference>
<dbReference type="Pfam" id="PF01656">
    <property type="entry name" value="CbiA"/>
    <property type="match status" value="1"/>
</dbReference>
<dbReference type="PIRSF" id="PIRSF009320">
    <property type="entry name" value="Nuc_binding_HP_1000"/>
    <property type="match status" value="1"/>
</dbReference>
<dbReference type="InterPro" id="IPR027417">
    <property type="entry name" value="P-loop_NTPase"/>
</dbReference>
<sequence>MPVIVIASPKGGAGKSTTAVLLGTELAHAGAEVTFLDCDPNGSLSLWATRADLPPRITVLGDVDESGIIRSIRSHDRDGSVVIVDLEGVASRLVSRAISQADLVITPMRATTLDATIGVRALTLIAEEEEQLDRAIPHAVVFTMTRAIRSKQHTGIEASLAGQGVDIIEPALMERAAFSALFEFGGDLRSIPRQGNMEGAQENAGAFARAVYQRLGARKQAA</sequence>
<proteinExistence type="predicted"/>
<dbReference type="STRING" id="1685382.AVJ23_21140"/>
<keyword evidence="3" id="KW-1185">Reference proteome</keyword>
<dbReference type="AlphaFoldDB" id="A0A0W7WDP2"/>
<dbReference type="PANTHER" id="PTHR13696:SF96">
    <property type="entry name" value="COBQ_COBB_MIND_PARA NUCLEOTIDE BINDING DOMAIN-CONTAINING PROTEIN"/>
    <property type="match status" value="1"/>
</dbReference>
<organism evidence="2 3">
    <name type="scientific">Pseudoponticoccus marisrubri</name>
    <dbReference type="NCBI Taxonomy" id="1685382"/>
    <lineage>
        <taxon>Bacteria</taxon>
        <taxon>Pseudomonadati</taxon>
        <taxon>Pseudomonadota</taxon>
        <taxon>Alphaproteobacteria</taxon>
        <taxon>Rhodobacterales</taxon>
        <taxon>Roseobacteraceae</taxon>
        <taxon>Pseudoponticoccus</taxon>
    </lineage>
</organism>
<dbReference type="Gene3D" id="3.40.50.300">
    <property type="entry name" value="P-loop containing nucleotide triphosphate hydrolases"/>
    <property type="match status" value="1"/>
</dbReference>
<dbReference type="CDD" id="cd02042">
    <property type="entry name" value="ParAB_family"/>
    <property type="match status" value="1"/>
</dbReference>
<evidence type="ECO:0000313" key="2">
    <source>
        <dbReference type="EMBL" id="KUF08753.1"/>
    </source>
</evidence>
<accession>A0A0W7WDP2</accession>
<comment type="caution">
    <text evidence="2">The sequence shown here is derived from an EMBL/GenBank/DDBJ whole genome shotgun (WGS) entry which is preliminary data.</text>
</comment>
<protein>
    <submittedName>
        <fullName evidence="2">Protein parA</fullName>
    </submittedName>
</protein>
<dbReference type="RefSeq" id="WP_058864227.1">
    <property type="nucleotide sequence ID" value="NZ_LPXO01000024.1"/>
</dbReference>
<dbReference type="Proteomes" id="UP000054396">
    <property type="component" value="Unassembled WGS sequence"/>
</dbReference>
<evidence type="ECO:0000259" key="1">
    <source>
        <dbReference type="Pfam" id="PF01656"/>
    </source>
</evidence>
<dbReference type="InterPro" id="IPR002586">
    <property type="entry name" value="CobQ/CobB/MinD/ParA_Nub-bd_dom"/>
</dbReference>
<reference evidence="2 3" key="1">
    <citation type="submission" date="2015-12" db="EMBL/GenBank/DDBJ databases">
        <authorList>
            <person name="Shamseldin A."/>
            <person name="Moawad H."/>
            <person name="Abd El-Rahim W.M."/>
            <person name="Sadowsky M.J."/>
        </authorList>
    </citation>
    <scope>NUCLEOTIDE SEQUENCE [LARGE SCALE GENOMIC DNA]</scope>
    <source>
        <strain evidence="2 3">SJ5A-1</strain>
    </source>
</reference>
<dbReference type="SUPFAM" id="SSF52540">
    <property type="entry name" value="P-loop containing nucleoside triphosphate hydrolases"/>
    <property type="match status" value="1"/>
</dbReference>
<dbReference type="EMBL" id="LPXO01000024">
    <property type="protein sequence ID" value="KUF08753.1"/>
    <property type="molecule type" value="Genomic_DNA"/>
</dbReference>
<gene>
    <name evidence="2" type="ORF">AVJ23_21140</name>
</gene>
<dbReference type="PANTHER" id="PTHR13696">
    <property type="entry name" value="P-LOOP CONTAINING NUCLEOSIDE TRIPHOSPHATE HYDROLASE"/>
    <property type="match status" value="1"/>
</dbReference>